<dbReference type="AlphaFoldDB" id="A0AA39I2D3"/>
<dbReference type="GO" id="GO:0042048">
    <property type="term" value="P:olfactory behavior"/>
    <property type="evidence" value="ECO:0007669"/>
    <property type="project" value="TreeGrafter"/>
</dbReference>
<organism evidence="3 4">
    <name type="scientific">Steinernema hermaphroditum</name>
    <dbReference type="NCBI Taxonomy" id="289476"/>
    <lineage>
        <taxon>Eukaryota</taxon>
        <taxon>Metazoa</taxon>
        <taxon>Ecdysozoa</taxon>
        <taxon>Nematoda</taxon>
        <taxon>Chromadorea</taxon>
        <taxon>Rhabditida</taxon>
        <taxon>Tylenchina</taxon>
        <taxon>Panagrolaimomorpha</taxon>
        <taxon>Strongyloidoidea</taxon>
        <taxon>Steinernematidae</taxon>
        <taxon>Steinernema</taxon>
    </lineage>
</organism>
<feature type="signal peptide" evidence="2">
    <location>
        <begin position="1"/>
        <end position="36"/>
    </location>
</feature>
<dbReference type="GO" id="GO:0030424">
    <property type="term" value="C:axon"/>
    <property type="evidence" value="ECO:0007669"/>
    <property type="project" value="TreeGrafter"/>
</dbReference>
<protein>
    <recommendedName>
        <fullName evidence="5">Protein quiver</fullName>
    </recommendedName>
</protein>
<feature type="chain" id="PRO_5041379942" description="Protein quiver" evidence="2">
    <location>
        <begin position="37"/>
        <end position="212"/>
    </location>
</feature>
<evidence type="ECO:0000313" key="3">
    <source>
        <dbReference type="EMBL" id="KAK0415303.1"/>
    </source>
</evidence>
<keyword evidence="1" id="KW-0472">Membrane</keyword>
<dbReference type="PANTHER" id="PTHR34722">
    <property type="entry name" value="HOMOLOG OF ODR-2 (TWO)-RELATED"/>
    <property type="match status" value="1"/>
</dbReference>
<accession>A0AA39I2D3</accession>
<dbReference type="GO" id="GO:1990834">
    <property type="term" value="P:response to odorant"/>
    <property type="evidence" value="ECO:0007669"/>
    <property type="project" value="TreeGrafter"/>
</dbReference>
<reference evidence="3" key="1">
    <citation type="submission" date="2023-06" db="EMBL/GenBank/DDBJ databases">
        <title>Genomic analysis of the entomopathogenic nematode Steinernema hermaphroditum.</title>
        <authorList>
            <person name="Schwarz E.M."/>
            <person name="Heppert J.K."/>
            <person name="Baniya A."/>
            <person name="Schwartz H.T."/>
            <person name="Tan C.-H."/>
            <person name="Antoshechkin I."/>
            <person name="Sternberg P.W."/>
            <person name="Goodrich-Blair H."/>
            <person name="Dillman A.R."/>
        </authorList>
    </citation>
    <scope>NUCLEOTIDE SEQUENCE</scope>
    <source>
        <strain evidence="3">PS9179</strain>
        <tissue evidence="3">Whole animal</tissue>
    </source>
</reference>
<gene>
    <name evidence="3" type="ORF">QR680_011880</name>
</gene>
<dbReference type="GO" id="GO:0043025">
    <property type="term" value="C:neuronal cell body"/>
    <property type="evidence" value="ECO:0007669"/>
    <property type="project" value="TreeGrafter"/>
</dbReference>
<dbReference type="EMBL" id="JAUCMV010000002">
    <property type="protein sequence ID" value="KAK0415303.1"/>
    <property type="molecule type" value="Genomic_DNA"/>
</dbReference>
<sequence>MSAEECVVRIMTSPRRPPPLLVFLLLALLFAPLSEADGFLQTLNPHPSHFHQCYSCASNAYLSVWSQLMHHYFPPKNFTDRCWNPDPDVGTVHCRTACFTIVEEIYEHYSGQGVLRGCVDRLLLFGLDDDVRDAITSYENSCRTTDRHLLQMVALSPDNHLVLMCTCSGRLCNDRDMEYVLSGTPSSLSPISPLLLIVSVAATAIVLPLRVL</sequence>
<evidence type="ECO:0000313" key="4">
    <source>
        <dbReference type="Proteomes" id="UP001175271"/>
    </source>
</evidence>
<name>A0AA39I2D3_9BILA</name>
<evidence type="ECO:0000256" key="1">
    <source>
        <dbReference type="SAM" id="Phobius"/>
    </source>
</evidence>
<dbReference type="Pfam" id="PF06579">
    <property type="entry name" value="Ly-6_related"/>
    <property type="match status" value="1"/>
</dbReference>
<keyword evidence="4" id="KW-1185">Reference proteome</keyword>
<proteinExistence type="predicted"/>
<comment type="caution">
    <text evidence="3">The sequence shown here is derived from an EMBL/GenBank/DDBJ whole genome shotgun (WGS) entry which is preliminary data.</text>
</comment>
<keyword evidence="1" id="KW-1133">Transmembrane helix</keyword>
<feature type="transmembrane region" description="Helical" evidence="1">
    <location>
        <begin position="191"/>
        <end position="209"/>
    </location>
</feature>
<dbReference type="InterPro" id="IPR010558">
    <property type="entry name" value="Ly-6-related"/>
</dbReference>
<evidence type="ECO:0008006" key="5">
    <source>
        <dbReference type="Google" id="ProtNLM"/>
    </source>
</evidence>
<evidence type="ECO:0000256" key="2">
    <source>
        <dbReference type="SAM" id="SignalP"/>
    </source>
</evidence>
<keyword evidence="1" id="KW-0812">Transmembrane</keyword>
<keyword evidence="2" id="KW-0732">Signal</keyword>
<dbReference type="PANTHER" id="PTHR34722:SF6">
    <property type="entry name" value="HOMOLOG OF ODR-2 (TWO)"/>
    <property type="match status" value="1"/>
</dbReference>
<dbReference type="Proteomes" id="UP001175271">
    <property type="component" value="Unassembled WGS sequence"/>
</dbReference>